<organism evidence="3 4">
    <name type="scientific">Perkinsus olseni</name>
    <name type="common">Perkinsus atlanticus</name>
    <dbReference type="NCBI Taxonomy" id="32597"/>
    <lineage>
        <taxon>Eukaryota</taxon>
        <taxon>Sar</taxon>
        <taxon>Alveolata</taxon>
        <taxon>Perkinsozoa</taxon>
        <taxon>Perkinsea</taxon>
        <taxon>Perkinsida</taxon>
        <taxon>Perkinsidae</taxon>
        <taxon>Perkinsus</taxon>
    </lineage>
</organism>
<dbReference type="InterPro" id="IPR051291">
    <property type="entry name" value="CIMAP"/>
</dbReference>
<evidence type="ECO:0000313" key="3">
    <source>
        <dbReference type="EMBL" id="KAF4664588.1"/>
    </source>
</evidence>
<dbReference type="PANTHER" id="PTHR21580:SF28">
    <property type="entry name" value="BOREALIN N-TERMINAL DOMAIN-CONTAINING PROTEIN-RELATED"/>
    <property type="match status" value="1"/>
</dbReference>
<reference evidence="3 4" key="1">
    <citation type="submission" date="2020-04" db="EMBL/GenBank/DDBJ databases">
        <title>Perkinsus olseni comparative genomics.</title>
        <authorList>
            <person name="Bogema D.R."/>
        </authorList>
    </citation>
    <scope>NUCLEOTIDE SEQUENCE [LARGE SCALE GENOMIC DNA]</scope>
    <source>
        <strain evidence="3">ATCC PRA-31</strain>
    </source>
</reference>
<feature type="compositionally biased region" description="Acidic residues" evidence="1">
    <location>
        <begin position="18"/>
        <end position="31"/>
    </location>
</feature>
<feature type="domain" description="T-SNARE coiled-coil homology" evidence="2">
    <location>
        <begin position="600"/>
        <end position="648"/>
    </location>
</feature>
<dbReference type="InterPro" id="IPR010736">
    <property type="entry name" value="SHIPPO-rpt"/>
</dbReference>
<dbReference type="GO" id="GO:0016192">
    <property type="term" value="P:vesicle-mediated transport"/>
    <property type="evidence" value="ECO:0007669"/>
    <property type="project" value="InterPro"/>
</dbReference>
<dbReference type="PANTHER" id="PTHR21580">
    <property type="entry name" value="SHIPPO-1-RELATED"/>
    <property type="match status" value="1"/>
</dbReference>
<dbReference type="GO" id="GO:0016020">
    <property type="term" value="C:membrane"/>
    <property type="evidence" value="ECO:0007669"/>
    <property type="project" value="InterPro"/>
</dbReference>
<dbReference type="Pfam" id="PF07004">
    <property type="entry name" value="SHIPPO-rpt"/>
    <property type="match status" value="4"/>
</dbReference>
<dbReference type="CDD" id="cd15840">
    <property type="entry name" value="SNARE_Qa"/>
    <property type="match status" value="1"/>
</dbReference>
<accession>A0A7J6LZ68</accession>
<feature type="compositionally biased region" description="Low complexity" evidence="1">
    <location>
        <begin position="227"/>
        <end position="244"/>
    </location>
</feature>
<feature type="region of interest" description="Disordered" evidence="1">
    <location>
        <begin position="227"/>
        <end position="273"/>
    </location>
</feature>
<comment type="caution">
    <text evidence="3">The sequence shown here is derived from an EMBL/GenBank/DDBJ whole genome shotgun (WGS) entry which is preliminary data.</text>
</comment>
<gene>
    <name evidence="3" type="ORF">FOL46_004138</name>
</gene>
<sequence>MASQEEASGVGAVLAGDGYDEDFEEGGEAGVEEAKTLSQDPLPAPDGPDASHDLVDSDKGPTADQPTEEPESGTAGAVTEEGEKVITLTEEAQSWMNLRDAVLEAEGSVDGLLTAASLEDLREVLAWSVREGRAEVVRAVLGKRRISPDSNDPSGLPWLVSALQQRPSDRALVEALLDAGAVGTVGADKAFHDRYIVNSGNGSSVSPDIQALLGVVSDAEASTFAEGPPAAAATAPATPAMSTAFRQTSSDHLRTATSSPVISRSSPHNMMMSTTSTCRSQRFQGDGAYMVSLSNFSTAPNLSKLSMTISYSRPLNNPGPGAYNPPLIYSNPKLKGAPRYGFGSSRRFNQRRNDMPGPDKYRPRDPVLAASLSYGFGTSTRPPIGGPGSSTAALRPGPGAYKTPQNPGGCGPRYTLRARTKKDTLGVSAEIMRNPGPGTYSPASLLKEHHGYSFAHSSASSIGKRAFKVPGPGSYSMRNVKGTGTSSPAFSMSSRPAGWNVPNQWSSRVPGPGSYKSNLTSFGGSAFGWWGSMGPAGLRFYCPMKGSKESGSSSHLGRHPPPSSRYECAVDDPLHEESHGLLAQELEHRESGDSHAFVDERVVHERHAGISRIHEQVQQVSDMFRDLAVMVSDQGQQISSVENTVETTVSDSKGGPPTKQPLAAQCTFQRLSASWRKPLGWDTASAIGHGV</sequence>
<dbReference type="PROSITE" id="PS50192">
    <property type="entry name" value="T_SNARE"/>
    <property type="match status" value="1"/>
</dbReference>
<evidence type="ECO:0000259" key="2">
    <source>
        <dbReference type="PROSITE" id="PS50192"/>
    </source>
</evidence>
<feature type="region of interest" description="Disordered" evidence="1">
    <location>
        <begin position="341"/>
        <end position="364"/>
    </location>
</feature>
<dbReference type="Proteomes" id="UP000572268">
    <property type="component" value="Unassembled WGS sequence"/>
</dbReference>
<proteinExistence type="predicted"/>
<dbReference type="Gene3D" id="1.20.5.110">
    <property type="match status" value="1"/>
</dbReference>
<dbReference type="SUPFAM" id="SSF47661">
    <property type="entry name" value="t-snare proteins"/>
    <property type="match status" value="1"/>
</dbReference>
<name>A0A7J6LZ68_PEROL</name>
<dbReference type="EMBL" id="JABANN010000255">
    <property type="protein sequence ID" value="KAF4664588.1"/>
    <property type="molecule type" value="Genomic_DNA"/>
</dbReference>
<dbReference type="InterPro" id="IPR010989">
    <property type="entry name" value="SNARE"/>
</dbReference>
<dbReference type="InterPro" id="IPR000727">
    <property type="entry name" value="T_SNARE_dom"/>
</dbReference>
<feature type="compositionally biased region" description="Basic and acidic residues" evidence="1">
    <location>
        <begin position="49"/>
        <end position="61"/>
    </location>
</feature>
<feature type="region of interest" description="Disordered" evidence="1">
    <location>
        <begin position="378"/>
        <end position="413"/>
    </location>
</feature>
<dbReference type="AlphaFoldDB" id="A0A7J6LZ68"/>
<feature type="compositionally biased region" description="Polar residues" evidence="1">
    <location>
        <begin position="255"/>
        <end position="273"/>
    </location>
</feature>
<feature type="compositionally biased region" description="Basic and acidic residues" evidence="1">
    <location>
        <begin position="351"/>
        <end position="364"/>
    </location>
</feature>
<protein>
    <recommendedName>
        <fullName evidence="2">t-SNARE coiled-coil homology domain-containing protein</fullName>
    </recommendedName>
</protein>
<feature type="region of interest" description="Disordered" evidence="1">
    <location>
        <begin position="1"/>
        <end position="82"/>
    </location>
</feature>
<evidence type="ECO:0000256" key="1">
    <source>
        <dbReference type="SAM" id="MobiDB-lite"/>
    </source>
</evidence>
<evidence type="ECO:0000313" key="4">
    <source>
        <dbReference type="Proteomes" id="UP000572268"/>
    </source>
</evidence>